<evidence type="ECO:0008006" key="4">
    <source>
        <dbReference type="Google" id="ProtNLM"/>
    </source>
</evidence>
<proteinExistence type="predicted"/>
<keyword evidence="1" id="KW-1133">Transmembrane helix</keyword>
<accession>A0A841JY52</accession>
<gene>
    <name evidence="2" type="ORF">HNQ77_000848</name>
</gene>
<keyword evidence="1" id="KW-0812">Transmembrane</keyword>
<evidence type="ECO:0000313" key="3">
    <source>
        <dbReference type="Proteomes" id="UP000538666"/>
    </source>
</evidence>
<evidence type="ECO:0000313" key="2">
    <source>
        <dbReference type="EMBL" id="MBB6142904.1"/>
    </source>
</evidence>
<dbReference type="RefSeq" id="WP_050061862.1">
    <property type="nucleotide sequence ID" value="NZ_JACHEK010000002.1"/>
</dbReference>
<dbReference type="EMBL" id="JACHEK010000002">
    <property type="protein sequence ID" value="MBB6142904.1"/>
    <property type="molecule type" value="Genomic_DNA"/>
</dbReference>
<protein>
    <recommendedName>
        <fullName evidence="4">Adenylate cyclase</fullName>
    </recommendedName>
</protein>
<dbReference type="OrthoDB" id="115074at2"/>
<organism evidence="2 3">
    <name type="scientific">Silvibacterium bohemicum</name>
    <dbReference type="NCBI Taxonomy" id="1577686"/>
    <lineage>
        <taxon>Bacteria</taxon>
        <taxon>Pseudomonadati</taxon>
        <taxon>Acidobacteriota</taxon>
        <taxon>Terriglobia</taxon>
        <taxon>Terriglobales</taxon>
        <taxon>Acidobacteriaceae</taxon>
        <taxon>Silvibacterium</taxon>
    </lineage>
</organism>
<reference evidence="2 3" key="1">
    <citation type="submission" date="2020-08" db="EMBL/GenBank/DDBJ databases">
        <title>Genomic Encyclopedia of Type Strains, Phase IV (KMG-IV): sequencing the most valuable type-strain genomes for metagenomic binning, comparative biology and taxonomic classification.</title>
        <authorList>
            <person name="Goeker M."/>
        </authorList>
    </citation>
    <scope>NUCLEOTIDE SEQUENCE [LARGE SCALE GENOMIC DNA]</scope>
    <source>
        <strain evidence="2 3">DSM 103733</strain>
    </source>
</reference>
<name>A0A841JY52_9BACT</name>
<dbReference type="AlphaFoldDB" id="A0A841JY52"/>
<comment type="caution">
    <text evidence="2">The sequence shown here is derived from an EMBL/GenBank/DDBJ whole genome shotgun (WGS) entry which is preliminary data.</text>
</comment>
<dbReference type="Proteomes" id="UP000538666">
    <property type="component" value="Unassembled WGS sequence"/>
</dbReference>
<evidence type="ECO:0000256" key="1">
    <source>
        <dbReference type="SAM" id="Phobius"/>
    </source>
</evidence>
<keyword evidence="1" id="KW-0472">Membrane</keyword>
<feature type="transmembrane region" description="Helical" evidence="1">
    <location>
        <begin position="161"/>
        <end position="180"/>
    </location>
</feature>
<sequence length="415" mass="45873">MLLDSATGTHSVLTKEEKTAIQEQMERLVASSYFSHSRRFPSFLRFVVEQTLAGHEDVLKERTIGIEIFGRPADYDTSTDPIVRVTAAEIRKRIAQYYQDAGHEHDLRISLPAGSYVPQFQLPHSSPITDAGSAEHTSLLENPSSELSATAEVKGWNSWKLFVSVALILILALGASLWMWRSARRTPFEFFWEPMLTSGDPILICVADQKQYSTIALRDANDQSRQTILPDNLIAVVYDDLSPTVKIAGILQANGKKYSLRSESTTNLTDLRGGPTVFVGAFDNTWTLRLVKPLRYHFANDPAMTRLGIVDANAPTAMRWFVDRTQQMATNNYRDYAIVARFTDPTTGKLAVISAGVGRGGTIASGEFLTDSSNLAELMRAAKAAGDKKNMEAVISTQIIGGEPGSPKMEAVYFW</sequence>
<keyword evidence="3" id="KW-1185">Reference proteome</keyword>